<name>A0ACB9ECV8_9ASTR</name>
<dbReference type="EMBL" id="CM042035">
    <property type="protein sequence ID" value="KAI3756281.1"/>
    <property type="molecule type" value="Genomic_DNA"/>
</dbReference>
<dbReference type="Proteomes" id="UP001056120">
    <property type="component" value="Linkage Group LG18"/>
</dbReference>
<organism evidence="1 2">
    <name type="scientific">Smallanthus sonchifolius</name>
    <dbReference type="NCBI Taxonomy" id="185202"/>
    <lineage>
        <taxon>Eukaryota</taxon>
        <taxon>Viridiplantae</taxon>
        <taxon>Streptophyta</taxon>
        <taxon>Embryophyta</taxon>
        <taxon>Tracheophyta</taxon>
        <taxon>Spermatophyta</taxon>
        <taxon>Magnoliopsida</taxon>
        <taxon>eudicotyledons</taxon>
        <taxon>Gunneridae</taxon>
        <taxon>Pentapetalae</taxon>
        <taxon>asterids</taxon>
        <taxon>campanulids</taxon>
        <taxon>Asterales</taxon>
        <taxon>Asteraceae</taxon>
        <taxon>Asteroideae</taxon>
        <taxon>Heliantheae alliance</taxon>
        <taxon>Millerieae</taxon>
        <taxon>Smallanthus</taxon>
    </lineage>
</organism>
<keyword evidence="2" id="KW-1185">Reference proteome</keyword>
<protein>
    <submittedName>
        <fullName evidence="1">Uncharacterized protein</fullName>
    </submittedName>
</protein>
<comment type="caution">
    <text evidence="1">The sequence shown here is derived from an EMBL/GenBank/DDBJ whole genome shotgun (WGS) entry which is preliminary data.</text>
</comment>
<sequence>MVPSTDLCVPVGFHLWANPKCIAAGVGEDGNRSERRGGADGIDVSSEGVEEMGIELRRDMDADNSTSDADSDLQSVH</sequence>
<accession>A0ACB9ECV8</accession>
<reference evidence="2" key="1">
    <citation type="journal article" date="2022" name="Mol. Ecol. Resour.">
        <title>The genomes of chicory, endive, great burdock and yacon provide insights into Asteraceae palaeo-polyploidization history and plant inulin production.</title>
        <authorList>
            <person name="Fan W."/>
            <person name="Wang S."/>
            <person name="Wang H."/>
            <person name="Wang A."/>
            <person name="Jiang F."/>
            <person name="Liu H."/>
            <person name="Zhao H."/>
            <person name="Xu D."/>
            <person name="Zhang Y."/>
        </authorList>
    </citation>
    <scope>NUCLEOTIDE SEQUENCE [LARGE SCALE GENOMIC DNA]</scope>
    <source>
        <strain evidence="2">cv. Yunnan</strain>
    </source>
</reference>
<evidence type="ECO:0000313" key="2">
    <source>
        <dbReference type="Proteomes" id="UP001056120"/>
    </source>
</evidence>
<reference evidence="1 2" key="2">
    <citation type="journal article" date="2022" name="Mol. Ecol. Resour.">
        <title>The genomes of chicory, endive, great burdock and yacon provide insights into Asteraceae paleo-polyploidization history and plant inulin production.</title>
        <authorList>
            <person name="Fan W."/>
            <person name="Wang S."/>
            <person name="Wang H."/>
            <person name="Wang A."/>
            <person name="Jiang F."/>
            <person name="Liu H."/>
            <person name="Zhao H."/>
            <person name="Xu D."/>
            <person name="Zhang Y."/>
        </authorList>
    </citation>
    <scope>NUCLEOTIDE SEQUENCE [LARGE SCALE GENOMIC DNA]</scope>
    <source>
        <strain evidence="2">cv. Yunnan</strain>
        <tissue evidence="1">Leaves</tissue>
    </source>
</reference>
<evidence type="ECO:0000313" key="1">
    <source>
        <dbReference type="EMBL" id="KAI3756281.1"/>
    </source>
</evidence>
<proteinExistence type="predicted"/>
<gene>
    <name evidence="1" type="ORF">L1987_56100</name>
</gene>